<dbReference type="OrthoDB" id="9773856at2"/>
<evidence type="ECO:0000259" key="9">
    <source>
        <dbReference type="Pfam" id="PF12320"/>
    </source>
</evidence>
<sequence length="405" mass="46134">MKILHTADWHIGKKLHKHSLQPDFDLFIDWLCNCISENEVKVLLVSGDVFDLANPSSEARQQYFKALMKLKRLDCKIILTGGNHDSPTMLNAPQEVLRELDIHIIGGLPNELSECIVPIKNDKNENEILVAALPYLRDADLRTASQGNSYEDRLEALRKGIQQTFLDTAEICKSQFPEIPTIAMGHLFAAGAETSESERDIQIGNQAAFNALQFGDYYNYIALGHIHKPQRVNAATPTFYSGSPIPLSFSERTNKNRILLLDTETGWEPKSIEIPSFRELLKITGTLEKLQQKLMELQAREGLASLIEIEMQEDNFDANKIYELDQLVDNFKVEGYEIVKHRASFENKISGSGELYEEKQQLEDLQPLDVFQKLVDKQEEDEETRKELMSAFNEILEEVHQSKKA</sequence>
<accession>A0A0Q9ZK59</accession>
<evidence type="ECO:0000256" key="3">
    <source>
        <dbReference type="ARBA" id="ARBA00013365"/>
    </source>
</evidence>
<dbReference type="Gene3D" id="3.60.21.10">
    <property type="match status" value="1"/>
</dbReference>
<evidence type="ECO:0000256" key="6">
    <source>
        <dbReference type="ARBA" id="ARBA00022839"/>
    </source>
</evidence>
<dbReference type="Proteomes" id="UP000051643">
    <property type="component" value="Unassembled WGS sequence"/>
</dbReference>
<dbReference type="GO" id="GO:0006260">
    <property type="term" value="P:DNA replication"/>
    <property type="evidence" value="ECO:0007669"/>
    <property type="project" value="UniProtKB-KW"/>
</dbReference>
<dbReference type="STRING" id="270918.APR42_04930"/>
<comment type="similarity">
    <text evidence="1 7">Belongs to the SbcD family.</text>
</comment>
<gene>
    <name evidence="7" type="primary">sbcD</name>
    <name evidence="10" type="ORF">APR42_04930</name>
</gene>
<keyword evidence="7" id="KW-0233">DNA recombination</keyword>
<protein>
    <recommendedName>
        <fullName evidence="3 7">Nuclease SbcCD subunit D</fullName>
    </recommendedName>
</protein>
<evidence type="ECO:0000256" key="2">
    <source>
        <dbReference type="ARBA" id="ARBA00011322"/>
    </source>
</evidence>
<dbReference type="Pfam" id="PF00149">
    <property type="entry name" value="Metallophos"/>
    <property type="match status" value="1"/>
</dbReference>
<keyword evidence="5 7" id="KW-0378">Hydrolase</keyword>
<comment type="caution">
    <text evidence="10">The sequence shown here is derived from an EMBL/GenBank/DDBJ whole genome shotgun (WGS) entry which is preliminary data.</text>
</comment>
<evidence type="ECO:0000256" key="4">
    <source>
        <dbReference type="ARBA" id="ARBA00022722"/>
    </source>
</evidence>
<evidence type="ECO:0000313" key="11">
    <source>
        <dbReference type="Proteomes" id="UP000051643"/>
    </source>
</evidence>
<evidence type="ECO:0000259" key="8">
    <source>
        <dbReference type="Pfam" id="PF00149"/>
    </source>
</evidence>
<name>A0A0Q9ZK59_9FLAO</name>
<keyword evidence="7" id="KW-0235">DNA replication</keyword>
<dbReference type="Pfam" id="PF12320">
    <property type="entry name" value="SbcD_C"/>
    <property type="match status" value="1"/>
</dbReference>
<feature type="domain" description="Nuclease SbcCD subunit D C-terminal" evidence="9">
    <location>
        <begin position="277"/>
        <end position="378"/>
    </location>
</feature>
<keyword evidence="6 7" id="KW-0269">Exonuclease</keyword>
<evidence type="ECO:0000256" key="1">
    <source>
        <dbReference type="ARBA" id="ARBA00010555"/>
    </source>
</evidence>
<dbReference type="InterPro" id="IPR029052">
    <property type="entry name" value="Metallo-depent_PP-like"/>
</dbReference>
<feature type="domain" description="Calcineurin-like phosphoesterase" evidence="8">
    <location>
        <begin position="1"/>
        <end position="229"/>
    </location>
</feature>
<keyword evidence="4 7" id="KW-0540">Nuclease</keyword>
<dbReference type="GO" id="GO:0006310">
    <property type="term" value="P:DNA recombination"/>
    <property type="evidence" value="ECO:0007669"/>
    <property type="project" value="UniProtKB-KW"/>
</dbReference>
<evidence type="ECO:0000256" key="7">
    <source>
        <dbReference type="RuleBase" id="RU363069"/>
    </source>
</evidence>
<dbReference type="GO" id="GO:0004519">
    <property type="term" value="F:endonuclease activity"/>
    <property type="evidence" value="ECO:0007669"/>
    <property type="project" value="UniProtKB-KW"/>
</dbReference>
<dbReference type="InterPro" id="IPR050535">
    <property type="entry name" value="DNA_Repair-Maintenance_Comp"/>
</dbReference>
<comment type="function">
    <text evidence="7">SbcCD cleaves DNA hairpin structures. These structures can inhibit DNA replication and are intermediates in certain DNA recombination reactions. The complex acts as a 3'-&gt;5' double strand exonuclease that can open hairpins. It also has a 5' single-strand endonuclease activity.</text>
</comment>
<evidence type="ECO:0000256" key="5">
    <source>
        <dbReference type="ARBA" id="ARBA00022801"/>
    </source>
</evidence>
<dbReference type="EMBL" id="LKTP01000012">
    <property type="protein sequence ID" value="KRG29281.1"/>
    <property type="molecule type" value="Genomic_DNA"/>
</dbReference>
<dbReference type="InterPro" id="IPR004593">
    <property type="entry name" value="SbcD"/>
</dbReference>
<dbReference type="PANTHER" id="PTHR30337">
    <property type="entry name" value="COMPONENT OF ATP-DEPENDENT DSDNA EXONUCLEASE"/>
    <property type="match status" value="1"/>
</dbReference>
<proteinExistence type="inferred from homology"/>
<evidence type="ECO:0000313" key="10">
    <source>
        <dbReference type="EMBL" id="KRG29281.1"/>
    </source>
</evidence>
<dbReference type="PANTHER" id="PTHR30337:SF0">
    <property type="entry name" value="NUCLEASE SBCCD SUBUNIT D"/>
    <property type="match status" value="1"/>
</dbReference>
<dbReference type="RefSeq" id="WP_057481757.1">
    <property type="nucleotide sequence ID" value="NZ_BMWR01000003.1"/>
</dbReference>
<dbReference type="CDD" id="cd00840">
    <property type="entry name" value="MPP_Mre11_N"/>
    <property type="match status" value="1"/>
</dbReference>
<dbReference type="SUPFAM" id="SSF56300">
    <property type="entry name" value="Metallo-dependent phosphatases"/>
    <property type="match status" value="1"/>
</dbReference>
<keyword evidence="11" id="KW-1185">Reference proteome</keyword>
<dbReference type="NCBIfam" id="TIGR00619">
    <property type="entry name" value="sbcd"/>
    <property type="match status" value="1"/>
</dbReference>
<comment type="subunit">
    <text evidence="2 7">Heterodimer of SbcC and SbcD.</text>
</comment>
<reference evidence="10" key="1">
    <citation type="submission" date="2015-10" db="EMBL/GenBank/DDBJ databases">
        <title>Draft genome sequence of Salegentibacter mishustinae KCTC 12263.</title>
        <authorList>
            <person name="Lin W."/>
            <person name="Zheng Q."/>
        </authorList>
    </citation>
    <scope>NUCLEOTIDE SEQUENCE [LARGE SCALE GENOMIC DNA]</scope>
    <source>
        <strain evidence="10">KCTC 12263</strain>
    </source>
</reference>
<dbReference type="InterPro" id="IPR041796">
    <property type="entry name" value="Mre11_N"/>
</dbReference>
<dbReference type="InterPro" id="IPR026843">
    <property type="entry name" value="SbcD_C"/>
</dbReference>
<dbReference type="AlphaFoldDB" id="A0A0Q9ZK59"/>
<keyword evidence="7" id="KW-0255">Endonuclease</keyword>
<dbReference type="InterPro" id="IPR004843">
    <property type="entry name" value="Calcineurin-like_PHP"/>
</dbReference>
<organism evidence="10 11">
    <name type="scientific">Salegentibacter mishustinae</name>
    <dbReference type="NCBI Taxonomy" id="270918"/>
    <lineage>
        <taxon>Bacteria</taxon>
        <taxon>Pseudomonadati</taxon>
        <taxon>Bacteroidota</taxon>
        <taxon>Flavobacteriia</taxon>
        <taxon>Flavobacteriales</taxon>
        <taxon>Flavobacteriaceae</taxon>
        <taxon>Salegentibacter</taxon>
    </lineage>
</organism>
<dbReference type="GO" id="GO:0008408">
    <property type="term" value="F:3'-5' exonuclease activity"/>
    <property type="evidence" value="ECO:0007669"/>
    <property type="project" value="InterPro"/>
</dbReference>